<name>A0AB34HBH5_ESCRO</name>
<feature type="compositionally biased region" description="Basic residues" evidence="1">
    <location>
        <begin position="303"/>
        <end position="314"/>
    </location>
</feature>
<feature type="compositionally biased region" description="Pro residues" evidence="1">
    <location>
        <begin position="84"/>
        <end position="97"/>
    </location>
</feature>
<feature type="compositionally biased region" description="Polar residues" evidence="1">
    <location>
        <begin position="106"/>
        <end position="119"/>
    </location>
</feature>
<feature type="region of interest" description="Disordered" evidence="1">
    <location>
        <begin position="1"/>
        <end position="25"/>
    </location>
</feature>
<evidence type="ECO:0000256" key="1">
    <source>
        <dbReference type="SAM" id="MobiDB-lite"/>
    </source>
</evidence>
<comment type="caution">
    <text evidence="2">The sequence shown here is derived from an EMBL/GenBank/DDBJ whole genome shotgun (WGS) entry which is preliminary data.</text>
</comment>
<organism evidence="2 3">
    <name type="scientific">Eschrichtius robustus</name>
    <name type="common">California gray whale</name>
    <name type="synonym">Eschrichtius gibbosus</name>
    <dbReference type="NCBI Taxonomy" id="9764"/>
    <lineage>
        <taxon>Eukaryota</taxon>
        <taxon>Metazoa</taxon>
        <taxon>Chordata</taxon>
        <taxon>Craniata</taxon>
        <taxon>Vertebrata</taxon>
        <taxon>Euteleostomi</taxon>
        <taxon>Mammalia</taxon>
        <taxon>Eutheria</taxon>
        <taxon>Laurasiatheria</taxon>
        <taxon>Artiodactyla</taxon>
        <taxon>Whippomorpha</taxon>
        <taxon>Cetacea</taxon>
        <taxon>Mysticeti</taxon>
        <taxon>Eschrichtiidae</taxon>
        <taxon>Eschrichtius</taxon>
    </lineage>
</organism>
<reference evidence="2 3" key="1">
    <citation type="submission" date="2022-11" db="EMBL/GenBank/DDBJ databases">
        <title>Whole genome sequence of Eschrichtius robustus ER-17-0199.</title>
        <authorList>
            <person name="Bruniche-Olsen A."/>
            <person name="Black A.N."/>
            <person name="Fields C.J."/>
            <person name="Walden K."/>
            <person name="Dewoody J.A."/>
        </authorList>
    </citation>
    <scope>NUCLEOTIDE SEQUENCE [LARGE SCALE GENOMIC DNA]</scope>
    <source>
        <strain evidence="2">ER-17-0199</strain>
        <tissue evidence="2">Blubber</tissue>
    </source>
</reference>
<feature type="compositionally biased region" description="Gly residues" evidence="1">
    <location>
        <begin position="122"/>
        <end position="135"/>
    </location>
</feature>
<feature type="compositionally biased region" description="Low complexity" evidence="1">
    <location>
        <begin position="167"/>
        <end position="185"/>
    </location>
</feature>
<evidence type="ECO:0000313" key="2">
    <source>
        <dbReference type="EMBL" id="KAJ8788255.1"/>
    </source>
</evidence>
<evidence type="ECO:0008006" key="4">
    <source>
        <dbReference type="Google" id="ProtNLM"/>
    </source>
</evidence>
<evidence type="ECO:0000313" key="3">
    <source>
        <dbReference type="Proteomes" id="UP001159641"/>
    </source>
</evidence>
<feature type="compositionally biased region" description="Gly residues" evidence="1">
    <location>
        <begin position="271"/>
        <end position="280"/>
    </location>
</feature>
<dbReference type="EMBL" id="JAIQCJ010001628">
    <property type="protein sequence ID" value="KAJ8788255.1"/>
    <property type="molecule type" value="Genomic_DNA"/>
</dbReference>
<dbReference type="Proteomes" id="UP001159641">
    <property type="component" value="Unassembled WGS sequence"/>
</dbReference>
<gene>
    <name evidence="2" type="ORF">J1605_022549</name>
</gene>
<feature type="compositionally biased region" description="Basic and acidic residues" evidence="1">
    <location>
        <begin position="230"/>
        <end position="245"/>
    </location>
</feature>
<protein>
    <recommendedName>
        <fullName evidence="4">Basic proline-rich protein-like</fullName>
    </recommendedName>
</protein>
<feature type="region of interest" description="Disordered" evidence="1">
    <location>
        <begin position="42"/>
        <end position="314"/>
    </location>
</feature>
<accession>A0AB34HBH5</accession>
<keyword evidence="3" id="KW-1185">Reference proteome</keyword>
<dbReference type="AlphaFoldDB" id="A0AB34HBH5"/>
<feature type="compositionally biased region" description="Low complexity" evidence="1">
    <location>
        <begin position="198"/>
        <end position="221"/>
    </location>
</feature>
<sequence>MLVKVSGKPAERTGRGRANWSGPRRPVKVTLHVFTKARRCTAPVKTPGCVGRPSSSDGDREQPPLRLRSTRVFTPARSSRPAPELAPPRPLALPIPSPAARAEHCGTQTKCPQTGWSERSGNRGGAGPHARGGGSLPTSPSPPLTPLPLPHPAPPGKREPSPRSPNRRLPSANRPQRPPARGSPGPLAPPLRPPERSPPAASHSPTSQARRCSGPPCSCRRLSTGLGAAARDRVSSASRGRREGAGRALRPLPPGCRRHRRHHPLAASAWRGGGGGGGAAGLRALAPPPAGNGEGRAGPAPLRRPRPRARPPKG</sequence>
<feature type="compositionally biased region" description="Pro residues" evidence="1">
    <location>
        <begin position="139"/>
        <end position="155"/>
    </location>
</feature>
<proteinExistence type="predicted"/>